<accession>A0A4U0RV02</accession>
<feature type="compositionally biased region" description="Basic and acidic residues" evidence="1">
    <location>
        <begin position="69"/>
        <end position="79"/>
    </location>
</feature>
<name>A0A4U0RV02_9ACTN</name>
<dbReference type="AlphaFoldDB" id="A0A4U0RV02"/>
<gene>
    <name evidence="3" type="ORF">FCI23_43915</name>
</gene>
<comment type="caution">
    <text evidence="3">The sequence shown here is derived from an EMBL/GenBank/DDBJ whole genome shotgun (WGS) entry which is preliminary data.</text>
</comment>
<sequence length="156" mass="17056">MFWDSEAARGPSRPCVLVALATIALVDAAFGHLLAVAIGVPVVRDACVTPLAVPRDRKTGRGPVPPGLERPRRPKADSRLHSLHPQAAVELRFDDDAMDDVHRSTFQHMTDDAWPHAMEAAVDLTLLNRYYERFADHAVKVANRVIFLATGADVGT</sequence>
<dbReference type="Proteomes" id="UP000305778">
    <property type="component" value="Unassembled WGS sequence"/>
</dbReference>
<reference evidence="3 4" key="1">
    <citation type="submission" date="2019-04" db="EMBL/GenBank/DDBJ databases">
        <title>Streptomyces oryziradicis sp. nov., a novel actinomycete isolated from rhizosphere soil of rice (Oryza sativa L.).</title>
        <authorList>
            <person name="Li C."/>
        </authorList>
    </citation>
    <scope>NUCLEOTIDE SEQUENCE [LARGE SCALE GENOMIC DNA]</scope>
    <source>
        <strain evidence="3 4">NEAU-C40</strain>
    </source>
</reference>
<protein>
    <recommendedName>
        <fullName evidence="2">PhoU domain-containing protein</fullName>
    </recommendedName>
</protein>
<dbReference type="OrthoDB" id="9814256at2"/>
<evidence type="ECO:0000256" key="1">
    <source>
        <dbReference type="SAM" id="MobiDB-lite"/>
    </source>
</evidence>
<evidence type="ECO:0000313" key="3">
    <source>
        <dbReference type="EMBL" id="TKA00010.1"/>
    </source>
</evidence>
<dbReference type="SUPFAM" id="SSF109755">
    <property type="entry name" value="PhoU-like"/>
    <property type="match status" value="1"/>
</dbReference>
<evidence type="ECO:0000259" key="2">
    <source>
        <dbReference type="Pfam" id="PF01895"/>
    </source>
</evidence>
<proteinExistence type="predicted"/>
<feature type="region of interest" description="Disordered" evidence="1">
    <location>
        <begin position="54"/>
        <end position="79"/>
    </location>
</feature>
<keyword evidence="4" id="KW-1185">Reference proteome</keyword>
<feature type="domain" description="PhoU" evidence="2">
    <location>
        <begin position="86"/>
        <end position="145"/>
    </location>
</feature>
<dbReference type="Pfam" id="PF01895">
    <property type="entry name" value="PhoU"/>
    <property type="match status" value="1"/>
</dbReference>
<dbReference type="InterPro" id="IPR026022">
    <property type="entry name" value="PhoU_dom"/>
</dbReference>
<dbReference type="InterPro" id="IPR038078">
    <property type="entry name" value="PhoU-like_sf"/>
</dbReference>
<dbReference type="EMBL" id="SUMC01000092">
    <property type="protein sequence ID" value="TKA00010.1"/>
    <property type="molecule type" value="Genomic_DNA"/>
</dbReference>
<evidence type="ECO:0000313" key="4">
    <source>
        <dbReference type="Proteomes" id="UP000305778"/>
    </source>
</evidence>
<dbReference type="Gene3D" id="1.20.58.220">
    <property type="entry name" value="Phosphate transport system protein phou homolog 2, domain 2"/>
    <property type="match status" value="1"/>
</dbReference>
<organism evidence="3 4">
    <name type="scientific">Actinacidiphila oryziradicis</name>
    <dbReference type="NCBI Taxonomy" id="2571141"/>
    <lineage>
        <taxon>Bacteria</taxon>
        <taxon>Bacillati</taxon>
        <taxon>Actinomycetota</taxon>
        <taxon>Actinomycetes</taxon>
        <taxon>Kitasatosporales</taxon>
        <taxon>Streptomycetaceae</taxon>
        <taxon>Actinacidiphila</taxon>
    </lineage>
</organism>